<dbReference type="CDD" id="cd07185">
    <property type="entry name" value="OmpA_C-like"/>
    <property type="match status" value="1"/>
</dbReference>
<keyword evidence="6" id="KW-0732">Signal</keyword>
<sequence>MTRLLYVLLSSLPFLLTLNVKAQEPNAKFAPPVIEDEMTVNPEQNKMWRTGQSIFPAKPKNMWELGIHAGPAFISGDVEAPFPAGYAFGLHLRKAINYSLSFRLDGTYQSSKGYDARGFNFLGVEKTYTQNVANSPILTNYTDITTNADNIHRNYKTNILAFSFEGILNIGNVLFHNPSNKWNLYGVFGIGLDLPKTSVDLLNGDQLYDFSGVSAGLDLTTRKGRNQSRKNLKALLDGNFETKGGVDQDIITFLGDYKTVIPHFNFGIGLTRKLSKRINISLEHRIMISDNDLLDGFTYRSNLDQSTSKDVPHYTSVRLGINLGSFEKRVEPLYWVNPLNGPYTDLAELKQRPKFDLTDSDGDGVIDMTDQEVNTPAGCPVDTRGVTLDSDGDNIADCKDQEPYSPPGYQVNKDGVAQIPEKYMTEDQVVDLINTRGAALSGNVNWFLPMIHFDLDKYYVKPEFYGSLHQVATVMNSHPDMKVVVHGFTDNRDSDEYNNVLSYNRANAAINYLVANYNIPRSRFILTYGGEASPIVKGLKDNHAISATEEYEHYINRRVEFSVATSTDTEMTRPAGPEAGENTPGSSRPGAKYSGNRNSGY</sequence>
<dbReference type="PANTHER" id="PTHR30329:SF21">
    <property type="entry name" value="LIPOPROTEIN YIAD-RELATED"/>
    <property type="match status" value="1"/>
</dbReference>
<dbReference type="InterPro" id="IPR036737">
    <property type="entry name" value="OmpA-like_sf"/>
</dbReference>
<evidence type="ECO:0000256" key="4">
    <source>
        <dbReference type="PROSITE-ProRule" id="PRU00473"/>
    </source>
</evidence>
<dbReference type="PRINTS" id="PR01021">
    <property type="entry name" value="OMPADOMAIN"/>
</dbReference>
<protein>
    <submittedName>
        <fullName evidence="8">OmpA family protein</fullName>
    </submittedName>
</protein>
<dbReference type="InterPro" id="IPR006665">
    <property type="entry name" value="OmpA-like"/>
</dbReference>
<dbReference type="PANTHER" id="PTHR30329">
    <property type="entry name" value="STATOR ELEMENT OF FLAGELLAR MOTOR COMPLEX"/>
    <property type="match status" value="1"/>
</dbReference>
<dbReference type="Pfam" id="PF00691">
    <property type="entry name" value="OmpA"/>
    <property type="match status" value="1"/>
</dbReference>
<comment type="caution">
    <text evidence="8">The sequence shown here is derived from an EMBL/GenBank/DDBJ whole genome shotgun (WGS) entry which is preliminary data.</text>
</comment>
<name>A0A9D7XRS3_9BACT</name>
<dbReference type="SUPFAM" id="SSF103088">
    <property type="entry name" value="OmpA-like"/>
    <property type="match status" value="1"/>
</dbReference>
<evidence type="ECO:0000256" key="3">
    <source>
        <dbReference type="ARBA" id="ARBA00023237"/>
    </source>
</evidence>
<keyword evidence="3" id="KW-0998">Cell outer membrane</keyword>
<reference evidence="8 9" key="1">
    <citation type="submission" date="2020-10" db="EMBL/GenBank/DDBJ databases">
        <title>Connecting structure to function with the recovery of over 1000 high-quality activated sludge metagenome-assembled genomes encoding full-length rRNA genes using long-read sequencing.</title>
        <authorList>
            <person name="Singleton C.M."/>
            <person name="Petriglieri F."/>
            <person name="Kristensen J.M."/>
            <person name="Kirkegaard R.H."/>
            <person name="Michaelsen T.Y."/>
            <person name="Andersen M.H."/>
            <person name="Karst S.M."/>
            <person name="Dueholm M.S."/>
            <person name="Nielsen P.H."/>
            <person name="Albertsen M."/>
        </authorList>
    </citation>
    <scope>NUCLEOTIDE SEQUENCE [LARGE SCALE GENOMIC DNA]</scope>
    <source>
        <strain evidence="8">Ribe_18-Q3-R11-54_MAXAC.273</strain>
    </source>
</reference>
<evidence type="ECO:0000256" key="6">
    <source>
        <dbReference type="SAM" id="SignalP"/>
    </source>
</evidence>
<dbReference type="InterPro" id="IPR006664">
    <property type="entry name" value="OMP_bac"/>
</dbReference>
<dbReference type="SUPFAM" id="SSF103647">
    <property type="entry name" value="TSP type-3 repeat"/>
    <property type="match status" value="1"/>
</dbReference>
<evidence type="ECO:0000313" key="9">
    <source>
        <dbReference type="Proteomes" id="UP000808337"/>
    </source>
</evidence>
<dbReference type="AlphaFoldDB" id="A0A9D7XRS3"/>
<organism evidence="8 9">
    <name type="scientific">Candidatus Opimibacter skivensis</name>
    <dbReference type="NCBI Taxonomy" id="2982028"/>
    <lineage>
        <taxon>Bacteria</taxon>
        <taxon>Pseudomonadati</taxon>
        <taxon>Bacteroidota</taxon>
        <taxon>Saprospiria</taxon>
        <taxon>Saprospirales</taxon>
        <taxon>Saprospiraceae</taxon>
        <taxon>Candidatus Opimibacter</taxon>
    </lineage>
</organism>
<feature type="domain" description="OmpA-like" evidence="7">
    <location>
        <begin position="440"/>
        <end position="567"/>
    </location>
</feature>
<dbReference type="InterPro" id="IPR028974">
    <property type="entry name" value="TSP_type-3_rpt"/>
</dbReference>
<gene>
    <name evidence="8" type="ORF">IPP15_18500</name>
</gene>
<dbReference type="PROSITE" id="PS51123">
    <property type="entry name" value="OMPA_2"/>
    <property type="match status" value="1"/>
</dbReference>
<dbReference type="Gene3D" id="3.30.1330.60">
    <property type="entry name" value="OmpA-like domain"/>
    <property type="match status" value="1"/>
</dbReference>
<feature type="chain" id="PRO_5039548191" evidence="6">
    <location>
        <begin position="23"/>
        <end position="601"/>
    </location>
</feature>
<evidence type="ECO:0000259" key="7">
    <source>
        <dbReference type="PROSITE" id="PS51123"/>
    </source>
</evidence>
<dbReference type="Proteomes" id="UP000808337">
    <property type="component" value="Unassembled WGS sequence"/>
</dbReference>
<feature type="signal peptide" evidence="6">
    <location>
        <begin position="1"/>
        <end position="22"/>
    </location>
</feature>
<proteinExistence type="predicted"/>
<evidence type="ECO:0000256" key="5">
    <source>
        <dbReference type="SAM" id="MobiDB-lite"/>
    </source>
</evidence>
<accession>A0A9D7XRS3</accession>
<evidence type="ECO:0000313" key="8">
    <source>
        <dbReference type="EMBL" id="MBK9984326.1"/>
    </source>
</evidence>
<evidence type="ECO:0000256" key="1">
    <source>
        <dbReference type="ARBA" id="ARBA00004442"/>
    </source>
</evidence>
<evidence type="ECO:0000256" key="2">
    <source>
        <dbReference type="ARBA" id="ARBA00023136"/>
    </source>
</evidence>
<dbReference type="GO" id="GO:0009279">
    <property type="term" value="C:cell outer membrane"/>
    <property type="evidence" value="ECO:0007669"/>
    <property type="project" value="UniProtKB-SubCell"/>
</dbReference>
<dbReference type="GO" id="GO:0005509">
    <property type="term" value="F:calcium ion binding"/>
    <property type="evidence" value="ECO:0007669"/>
    <property type="project" value="InterPro"/>
</dbReference>
<comment type="subcellular location">
    <subcellularLocation>
        <location evidence="1">Cell outer membrane</location>
    </subcellularLocation>
</comment>
<feature type="region of interest" description="Disordered" evidence="5">
    <location>
        <begin position="565"/>
        <end position="601"/>
    </location>
</feature>
<dbReference type="EMBL" id="JADKGY010000029">
    <property type="protein sequence ID" value="MBK9984326.1"/>
    <property type="molecule type" value="Genomic_DNA"/>
</dbReference>
<dbReference type="InterPro" id="IPR050330">
    <property type="entry name" value="Bact_OuterMem_StrucFunc"/>
</dbReference>
<keyword evidence="2 4" id="KW-0472">Membrane</keyword>